<dbReference type="Gene3D" id="3.30.450.20">
    <property type="entry name" value="PAS domain"/>
    <property type="match status" value="1"/>
</dbReference>
<dbReference type="SMART" id="SM00267">
    <property type="entry name" value="GGDEF"/>
    <property type="match status" value="1"/>
</dbReference>
<accession>A0ABW3GDJ6</accession>
<dbReference type="Pfam" id="PF00497">
    <property type="entry name" value="SBP_bac_3"/>
    <property type="match status" value="1"/>
</dbReference>
<dbReference type="Gene3D" id="3.20.20.450">
    <property type="entry name" value="EAL domain"/>
    <property type="match status" value="1"/>
</dbReference>
<feature type="domain" description="EAL" evidence="4">
    <location>
        <begin position="601"/>
        <end position="856"/>
    </location>
</feature>
<evidence type="ECO:0000313" key="6">
    <source>
        <dbReference type="EMBL" id="MFD0928308.1"/>
    </source>
</evidence>
<keyword evidence="1" id="KW-0472">Membrane</keyword>
<dbReference type="SUPFAM" id="SSF55073">
    <property type="entry name" value="Nucleotide cyclase"/>
    <property type="match status" value="1"/>
</dbReference>
<dbReference type="CDD" id="cd13706">
    <property type="entry name" value="PBP2_HisK_like_1"/>
    <property type="match status" value="1"/>
</dbReference>
<dbReference type="SUPFAM" id="SSF141868">
    <property type="entry name" value="EAL domain-like"/>
    <property type="match status" value="1"/>
</dbReference>
<feature type="transmembrane region" description="Helical" evidence="1">
    <location>
        <begin position="256"/>
        <end position="281"/>
    </location>
</feature>
<dbReference type="InterPro" id="IPR035919">
    <property type="entry name" value="EAL_sf"/>
</dbReference>
<evidence type="ECO:0000259" key="5">
    <source>
        <dbReference type="PROSITE" id="PS50887"/>
    </source>
</evidence>
<dbReference type="EMBL" id="JBHTJW010000001">
    <property type="protein sequence ID" value="MFD0928308.1"/>
    <property type="molecule type" value="Genomic_DNA"/>
</dbReference>
<dbReference type="SMART" id="SM00062">
    <property type="entry name" value="PBPb"/>
    <property type="match status" value="1"/>
</dbReference>
<reference evidence="7" key="1">
    <citation type="journal article" date="2019" name="Int. J. Syst. Evol. Microbiol.">
        <title>The Global Catalogue of Microorganisms (GCM) 10K type strain sequencing project: providing services to taxonomists for standard genome sequencing and annotation.</title>
        <authorList>
            <consortium name="The Broad Institute Genomics Platform"/>
            <consortium name="The Broad Institute Genome Sequencing Center for Infectious Disease"/>
            <person name="Wu L."/>
            <person name="Ma J."/>
        </authorList>
    </citation>
    <scope>NUCLEOTIDE SEQUENCE [LARGE SCALE GENOMIC DNA]</scope>
    <source>
        <strain evidence="7">CCUG 59685</strain>
    </source>
</reference>
<dbReference type="InterPro" id="IPR029787">
    <property type="entry name" value="Nucleotide_cyclase"/>
</dbReference>
<keyword evidence="2" id="KW-0732">Signal</keyword>
<protein>
    <submittedName>
        <fullName evidence="6">EAL domain-containing protein</fullName>
    </submittedName>
</protein>
<dbReference type="CDD" id="cd01948">
    <property type="entry name" value="EAL"/>
    <property type="match status" value="1"/>
</dbReference>
<evidence type="ECO:0000313" key="7">
    <source>
        <dbReference type="Proteomes" id="UP001597106"/>
    </source>
</evidence>
<dbReference type="PROSITE" id="PS50113">
    <property type="entry name" value="PAC"/>
    <property type="match status" value="1"/>
</dbReference>
<dbReference type="InterPro" id="IPR001638">
    <property type="entry name" value="Solute-binding_3/MltF_N"/>
</dbReference>
<evidence type="ECO:0000256" key="2">
    <source>
        <dbReference type="SAM" id="SignalP"/>
    </source>
</evidence>
<dbReference type="InterPro" id="IPR000014">
    <property type="entry name" value="PAS"/>
</dbReference>
<dbReference type="Gene3D" id="3.40.190.10">
    <property type="entry name" value="Periplasmic binding protein-like II"/>
    <property type="match status" value="2"/>
</dbReference>
<dbReference type="PROSITE" id="PS50887">
    <property type="entry name" value="GGDEF"/>
    <property type="match status" value="1"/>
</dbReference>
<dbReference type="CDD" id="cd01949">
    <property type="entry name" value="GGDEF"/>
    <property type="match status" value="1"/>
</dbReference>
<keyword evidence="1" id="KW-1133">Transmembrane helix</keyword>
<dbReference type="InterPro" id="IPR013655">
    <property type="entry name" value="PAS_fold_3"/>
</dbReference>
<dbReference type="SUPFAM" id="SSF53850">
    <property type="entry name" value="Periplasmic binding protein-like II"/>
    <property type="match status" value="1"/>
</dbReference>
<sequence>MRKVSILAGCMLCLMGLMQPGIGCAEQTITVTSDDNYPPYLFKDANGNTVGIVVDTWKLWEQKTGVKVTLLAMVWEQALQQLLSGHADVIEMIYQDPEREQRFSFSTPYATLPVGIYAHKSIGGLASSSHLSGFTVGVQKGDGCIFHLKQAGVQSFRLYNNYEEMITATLKGEIKILCMDDYPASYYLYRAKADQKVLRAFTLYHGEFHRAVKKGNEPILALIEKGMAAITPAEMAAIEARWKGRPLQQDLYEGQALWMLAVAFIVAVSLVLLVFMLRLAVKRKTAEIESKRAELELERLRLTEIIDATRAGTWEWNVQTGACQFNHRWAEILGYQLEDIQPLGVEAPKRLTHPDDWKMAMALVEQHLKGEIAFYECDIRMQHKDGRWLWIADRGRLISRTADGQPWMMRGTHIDITDKKQADAAIWQQANYDSLTQLPNRHYFNRHLKEAIAEAATQQQKLSLLLLDLDRFKEVNDTLGHRHGDELLIEIGQRIRQCLYDHMEVARLGGDEFAIIAPESACADLQAFGQQLMQEISKATILGGERVYVTVSIGISQYPEDAINAEEMIQHADQAMYEAKSRGRNNLRFFSLAIKEAMSQRVMLARDLKAALEKNELRDYYQPIVSLNTGKIVKAEALMRWQHPERGLISPALFIPVAEETGDIVAMGNWIFSRAVAHASKWQPLVGEAFAISVNKSPVQFVDPQRFHHDWGKILQDNALAGKHLVVEITEGLLLNPDPVVEQRLLYYRDLGIQVAIDDFGTGYSSLSYLSKFDIDYLKIDQSFTRNLNAGNESYVLCEAIIVMAHKLGLKVIAEGVETALQRDLLMDIHCDFAQGFFYSPPVPAEAFEQMLVQQSRQEAALLQG</sequence>
<dbReference type="InterPro" id="IPR000700">
    <property type="entry name" value="PAS-assoc_C"/>
</dbReference>
<dbReference type="Pfam" id="PF00990">
    <property type="entry name" value="GGDEF"/>
    <property type="match status" value="1"/>
</dbReference>
<feature type="domain" description="GGDEF" evidence="5">
    <location>
        <begin position="460"/>
        <end position="592"/>
    </location>
</feature>
<dbReference type="SMART" id="SM00086">
    <property type="entry name" value="PAC"/>
    <property type="match status" value="1"/>
</dbReference>
<evidence type="ECO:0000256" key="1">
    <source>
        <dbReference type="SAM" id="Phobius"/>
    </source>
</evidence>
<dbReference type="InterPro" id="IPR052155">
    <property type="entry name" value="Biofilm_reg_signaling"/>
</dbReference>
<evidence type="ECO:0000259" key="4">
    <source>
        <dbReference type="PROSITE" id="PS50883"/>
    </source>
</evidence>
<comment type="caution">
    <text evidence="6">The sequence shown here is derived from an EMBL/GenBank/DDBJ whole genome shotgun (WGS) entry which is preliminary data.</text>
</comment>
<feature type="domain" description="PAC" evidence="3">
    <location>
        <begin position="375"/>
        <end position="428"/>
    </location>
</feature>
<evidence type="ECO:0000259" key="3">
    <source>
        <dbReference type="PROSITE" id="PS50113"/>
    </source>
</evidence>
<dbReference type="Pfam" id="PF08447">
    <property type="entry name" value="PAS_3"/>
    <property type="match status" value="1"/>
</dbReference>
<dbReference type="InterPro" id="IPR001633">
    <property type="entry name" value="EAL_dom"/>
</dbReference>
<dbReference type="InterPro" id="IPR035965">
    <property type="entry name" value="PAS-like_dom_sf"/>
</dbReference>
<dbReference type="InterPro" id="IPR000160">
    <property type="entry name" value="GGDEF_dom"/>
</dbReference>
<dbReference type="Gene3D" id="3.30.70.270">
    <property type="match status" value="1"/>
</dbReference>
<dbReference type="CDD" id="cd00130">
    <property type="entry name" value="PAS"/>
    <property type="match status" value="1"/>
</dbReference>
<dbReference type="PANTHER" id="PTHR44757">
    <property type="entry name" value="DIGUANYLATE CYCLASE DGCP"/>
    <property type="match status" value="1"/>
</dbReference>
<dbReference type="SMART" id="SM00052">
    <property type="entry name" value="EAL"/>
    <property type="match status" value="1"/>
</dbReference>
<gene>
    <name evidence="6" type="ORF">ACFQ1T_00815</name>
</gene>
<dbReference type="NCBIfam" id="TIGR00229">
    <property type="entry name" value="sensory_box"/>
    <property type="match status" value="1"/>
</dbReference>
<dbReference type="Proteomes" id="UP001597106">
    <property type="component" value="Unassembled WGS sequence"/>
</dbReference>
<organism evidence="6 7">
    <name type="scientific">Methylophilus glucosoxydans</name>
    <dbReference type="NCBI Taxonomy" id="752553"/>
    <lineage>
        <taxon>Bacteria</taxon>
        <taxon>Pseudomonadati</taxon>
        <taxon>Pseudomonadota</taxon>
        <taxon>Betaproteobacteria</taxon>
        <taxon>Nitrosomonadales</taxon>
        <taxon>Methylophilaceae</taxon>
        <taxon>Methylophilus</taxon>
    </lineage>
</organism>
<name>A0ABW3GDJ6_9PROT</name>
<dbReference type="PANTHER" id="PTHR44757:SF2">
    <property type="entry name" value="BIOFILM ARCHITECTURE MAINTENANCE PROTEIN MBAA"/>
    <property type="match status" value="1"/>
</dbReference>
<dbReference type="InterPro" id="IPR001610">
    <property type="entry name" value="PAC"/>
</dbReference>
<keyword evidence="7" id="KW-1185">Reference proteome</keyword>
<proteinExistence type="predicted"/>
<dbReference type="SUPFAM" id="SSF55785">
    <property type="entry name" value="PYP-like sensor domain (PAS domain)"/>
    <property type="match status" value="1"/>
</dbReference>
<feature type="signal peptide" evidence="2">
    <location>
        <begin position="1"/>
        <end position="25"/>
    </location>
</feature>
<dbReference type="InterPro" id="IPR043128">
    <property type="entry name" value="Rev_trsase/Diguanyl_cyclase"/>
</dbReference>
<dbReference type="NCBIfam" id="TIGR00254">
    <property type="entry name" value="GGDEF"/>
    <property type="match status" value="1"/>
</dbReference>
<feature type="chain" id="PRO_5046754193" evidence="2">
    <location>
        <begin position="26"/>
        <end position="865"/>
    </location>
</feature>
<dbReference type="PROSITE" id="PS50883">
    <property type="entry name" value="EAL"/>
    <property type="match status" value="1"/>
</dbReference>
<dbReference type="RefSeq" id="WP_379073415.1">
    <property type="nucleotide sequence ID" value="NZ_JBHTJW010000001.1"/>
</dbReference>
<dbReference type="Pfam" id="PF00563">
    <property type="entry name" value="EAL"/>
    <property type="match status" value="1"/>
</dbReference>
<keyword evidence="1" id="KW-0812">Transmembrane</keyword>